<dbReference type="Gene3D" id="3.30.479.20">
    <property type="entry name" value="Elongation factor Ts, dimerisation domain"/>
    <property type="match status" value="1"/>
</dbReference>
<gene>
    <name evidence="5" type="primary">tsf</name>
    <name evidence="9" type="ORF">AVDCRST_MAG89-1756</name>
</gene>
<evidence type="ECO:0000259" key="8">
    <source>
        <dbReference type="Pfam" id="PF00889"/>
    </source>
</evidence>
<dbReference type="InterPro" id="IPR009060">
    <property type="entry name" value="UBA-like_sf"/>
</dbReference>
<dbReference type="SUPFAM" id="SSF46934">
    <property type="entry name" value="UBA-like"/>
    <property type="match status" value="1"/>
</dbReference>
<dbReference type="HAMAP" id="MF_00050">
    <property type="entry name" value="EF_Ts"/>
    <property type="match status" value="1"/>
</dbReference>
<protein>
    <recommendedName>
        <fullName evidence="2 5">Elongation factor Ts</fullName>
        <shortName evidence="5">EF-Ts</shortName>
    </recommendedName>
</protein>
<dbReference type="FunFam" id="1.10.286.20:FF:000001">
    <property type="entry name" value="Elongation factor Ts"/>
    <property type="match status" value="1"/>
</dbReference>
<dbReference type="Pfam" id="PF00889">
    <property type="entry name" value="EF_TS"/>
    <property type="match status" value="1"/>
</dbReference>
<dbReference type="Gene3D" id="1.10.286.20">
    <property type="match status" value="1"/>
</dbReference>
<evidence type="ECO:0000256" key="5">
    <source>
        <dbReference type="HAMAP-Rule" id="MF_00050"/>
    </source>
</evidence>
<name>A0A6J4L558_9BACT</name>
<evidence type="ECO:0000256" key="6">
    <source>
        <dbReference type="RuleBase" id="RU000642"/>
    </source>
</evidence>
<dbReference type="PANTHER" id="PTHR11741">
    <property type="entry name" value="ELONGATION FACTOR TS"/>
    <property type="match status" value="1"/>
</dbReference>
<dbReference type="Gene3D" id="1.10.8.10">
    <property type="entry name" value="DNA helicase RuvA subunit, C-terminal domain"/>
    <property type="match status" value="1"/>
</dbReference>
<dbReference type="AlphaFoldDB" id="A0A6J4L558"/>
<dbReference type="FunFam" id="1.10.8.10:FF:000001">
    <property type="entry name" value="Elongation factor Ts"/>
    <property type="match status" value="1"/>
</dbReference>
<dbReference type="InterPro" id="IPR036402">
    <property type="entry name" value="EF-Ts_dimer_sf"/>
</dbReference>
<proteinExistence type="inferred from homology"/>
<dbReference type="EMBL" id="CADCTV010000376">
    <property type="protein sequence ID" value="CAA9323293.1"/>
    <property type="molecule type" value="Genomic_DNA"/>
</dbReference>
<dbReference type="PROSITE" id="PS01127">
    <property type="entry name" value="EF_TS_2"/>
    <property type="match status" value="1"/>
</dbReference>
<keyword evidence="4 5" id="KW-0648">Protein biosynthesis</keyword>
<reference evidence="9" key="1">
    <citation type="submission" date="2020-02" db="EMBL/GenBank/DDBJ databases">
        <authorList>
            <person name="Meier V. D."/>
        </authorList>
    </citation>
    <scope>NUCLEOTIDE SEQUENCE</scope>
    <source>
        <strain evidence="9">AVDCRST_MAG89</strain>
    </source>
</reference>
<feature type="domain" description="Translation elongation factor EFTs/EF1B dimerisation" evidence="8">
    <location>
        <begin position="53"/>
        <end position="199"/>
    </location>
</feature>
<evidence type="ECO:0000256" key="4">
    <source>
        <dbReference type="ARBA" id="ARBA00022917"/>
    </source>
</evidence>
<dbReference type="GO" id="GO:0005737">
    <property type="term" value="C:cytoplasm"/>
    <property type="evidence" value="ECO:0007669"/>
    <property type="project" value="UniProtKB-SubCell"/>
</dbReference>
<comment type="similarity">
    <text evidence="1 5 6">Belongs to the EF-Ts family.</text>
</comment>
<sequence length="199" mass="22058">MSNAISAQAVKELRDRTAAGMMECKNALMESGGDMEGAIDILRARGAAKAAKRADREARDGVIGSYIHMGGKIGVLVEVNCETDFVAKTDAFQQLVRDVAMHIAAANPVAIRREDFPQELVERERGVYREQMRESGKPEKIWDKIVDGKVEKFFADQALLEQPFVKNPDQTVGQLITEVSGKTGEKIDVRRFTRYALGE</sequence>
<dbReference type="NCBIfam" id="TIGR00116">
    <property type="entry name" value="tsf"/>
    <property type="match status" value="2"/>
</dbReference>
<evidence type="ECO:0000256" key="3">
    <source>
        <dbReference type="ARBA" id="ARBA00022768"/>
    </source>
</evidence>
<feature type="region of interest" description="Involved in Mg(2+) ion dislocation from EF-Tu" evidence="5">
    <location>
        <begin position="83"/>
        <end position="86"/>
    </location>
</feature>
<dbReference type="SUPFAM" id="SSF54713">
    <property type="entry name" value="Elongation factor Ts (EF-Ts), dimerisation domain"/>
    <property type="match status" value="1"/>
</dbReference>
<comment type="function">
    <text evidence="5 6">Associates with the EF-Tu.GDP complex and induces the exchange of GDP to GTP. It remains bound to the aminoacyl-tRNA.EF-Tu.GTP complex up to the GTP hydrolysis stage on the ribosome.</text>
</comment>
<evidence type="ECO:0000313" key="9">
    <source>
        <dbReference type="EMBL" id="CAA9323293.1"/>
    </source>
</evidence>
<accession>A0A6J4L558</accession>
<dbReference type="InterPro" id="IPR014039">
    <property type="entry name" value="Transl_elong_EFTs/EF1B_dimer"/>
</dbReference>
<dbReference type="InterPro" id="IPR001816">
    <property type="entry name" value="Transl_elong_EFTs/EF1B"/>
</dbReference>
<dbReference type="CDD" id="cd14275">
    <property type="entry name" value="UBA_EF-Ts"/>
    <property type="match status" value="1"/>
</dbReference>
<dbReference type="PANTHER" id="PTHR11741:SF0">
    <property type="entry name" value="ELONGATION FACTOR TS, MITOCHONDRIAL"/>
    <property type="match status" value="1"/>
</dbReference>
<keyword evidence="3 5" id="KW-0251">Elongation factor</keyword>
<keyword evidence="5" id="KW-0963">Cytoplasm</keyword>
<organism evidence="9">
    <name type="scientific">uncultured Gemmatimonadota bacterium</name>
    <dbReference type="NCBI Taxonomy" id="203437"/>
    <lineage>
        <taxon>Bacteria</taxon>
        <taxon>Pseudomonadati</taxon>
        <taxon>Gemmatimonadota</taxon>
        <taxon>environmental samples</taxon>
    </lineage>
</organism>
<comment type="subcellular location">
    <subcellularLocation>
        <location evidence="5 7">Cytoplasm</location>
    </subcellularLocation>
</comment>
<dbReference type="GO" id="GO:0003746">
    <property type="term" value="F:translation elongation factor activity"/>
    <property type="evidence" value="ECO:0007669"/>
    <property type="project" value="UniProtKB-UniRule"/>
</dbReference>
<dbReference type="InterPro" id="IPR018101">
    <property type="entry name" value="Transl_elong_Ts_CS"/>
</dbReference>
<evidence type="ECO:0000256" key="1">
    <source>
        <dbReference type="ARBA" id="ARBA00005532"/>
    </source>
</evidence>
<evidence type="ECO:0000256" key="2">
    <source>
        <dbReference type="ARBA" id="ARBA00016956"/>
    </source>
</evidence>
<evidence type="ECO:0000256" key="7">
    <source>
        <dbReference type="RuleBase" id="RU000643"/>
    </source>
</evidence>